<accession>A0A6J6TN51</accession>
<protein>
    <submittedName>
        <fullName evidence="1">Unannotated protein</fullName>
    </submittedName>
</protein>
<organism evidence="1">
    <name type="scientific">freshwater metagenome</name>
    <dbReference type="NCBI Taxonomy" id="449393"/>
    <lineage>
        <taxon>unclassified sequences</taxon>
        <taxon>metagenomes</taxon>
        <taxon>ecological metagenomes</taxon>
    </lineage>
</organism>
<evidence type="ECO:0000313" key="1">
    <source>
        <dbReference type="EMBL" id="CAB4748254.1"/>
    </source>
</evidence>
<gene>
    <name evidence="1" type="ORF">UFOPK2761_01803</name>
</gene>
<proteinExistence type="predicted"/>
<name>A0A6J6TN51_9ZZZZ</name>
<dbReference type="EMBL" id="CAEZYQ010000013">
    <property type="protein sequence ID" value="CAB4748254.1"/>
    <property type="molecule type" value="Genomic_DNA"/>
</dbReference>
<sequence length="194" mass="20965">MQTPPPEVSYAAWGRAFFREAVSVERVLAAVNVLSGQPVDLGPLGVGPGRVARVTAQGAIGEAWGHRVGDDPVAFAVRLPVAVTFTLDLGVDKQVFAADLEVPLLITGRARADLTITLDIEPPRPHQIVVDLRAQGLRASLTKHAARVQGELQRFVARYVAREVEKDYVLRVRTIDVSAAIDRALVTLAPQRPV</sequence>
<reference evidence="1" key="1">
    <citation type="submission" date="2020-05" db="EMBL/GenBank/DDBJ databases">
        <authorList>
            <person name="Chiriac C."/>
            <person name="Salcher M."/>
            <person name="Ghai R."/>
            <person name="Kavagutti S V."/>
        </authorList>
    </citation>
    <scope>NUCLEOTIDE SEQUENCE</scope>
</reference>
<dbReference type="AlphaFoldDB" id="A0A6J6TN51"/>